<keyword evidence="15" id="KW-0325">Glycoprotein</keyword>
<dbReference type="FunFam" id="3.10.100.10:FF:000014">
    <property type="entry name" value="Macrophage mannose receptor 1"/>
    <property type="match status" value="1"/>
</dbReference>
<evidence type="ECO:0000256" key="5">
    <source>
        <dbReference type="ARBA" id="ARBA00022692"/>
    </source>
</evidence>
<evidence type="ECO:0000256" key="11">
    <source>
        <dbReference type="ARBA" id="ARBA00022989"/>
    </source>
</evidence>
<protein>
    <recommendedName>
        <fullName evidence="16">Macrophage mannose receptor 1</fullName>
    </recommendedName>
</protein>
<keyword evidence="13 17" id="KW-1015">Disulfide bond</keyword>
<feature type="domain" description="Fibronectin type-II" evidence="20">
    <location>
        <begin position="184"/>
        <end position="232"/>
    </location>
</feature>
<feature type="transmembrane region" description="Helical" evidence="18">
    <location>
        <begin position="1406"/>
        <end position="1428"/>
    </location>
</feature>
<evidence type="ECO:0000256" key="9">
    <source>
        <dbReference type="ARBA" id="ARBA00022753"/>
    </source>
</evidence>
<feature type="domain" description="C-type lectin" evidence="19">
    <location>
        <begin position="1116"/>
        <end position="1227"/>
    </location>
</feature>
<dbReference type="InterPro" id="IPR035992">
    <property type="entry name" value="Ricin_B-like_lectins"/>
</dbReference>
<dbReference type="GeneID" id="129337503"/>
<evidence type="ECO:0000256" key="4">
    <source>
        <dbReference type="ARBA" id="ARBA00022583"/>
    </source>
</evidence>
<dbReference type="InterPro" id="IPR050111">
    <property type="entry name" value="C-type_lectin/snaclec_domain"/>
</dbReference>
<organism evidence="21 22">
    <name type="scientific">Eublepharis macularius</name>
    <name type="common">Leopard gecko</name>
    <name type="synonym">Cyrtodactylus macularius</name>
    <dbReference type="NCBI Taxonomy" id="481883"/>
    <lineage>
        <taxon>Eukaryota</taxon>
        <taxon>Metazoa</taxon>
        <taxon>Chordata</taxon>
        <taxon>Craniata</taxon>
        <taxon>Vertebrata</taxon>
        <taxon>Euteleostomi</taxon>
        <taxon>Lepidosauria</taxon>
        <taxon>Squamata</taxon>
        <taxon>Bifurcata</taxon>
        <taxon>Gekkota</taxon>
        <taxon>Eublepharidae</taxon>
        <taxon>Eublepharinae</taxon>
        <taxon>Eublepharis</taxon>
    </lineage>
</organism>
<dbReference type="Pfam" id="PF00059">
    <property type="entry name" value="Lectin_C"/>
    <property type="match status" value="8"/>
</dbReference>
<evidence type="ECO:0000256" key="14">
    <source>
        <dbReference type="ARBA" id="ARBA00023170"/>
    </source>
</evidence>
<dbReference type="PROSITE" id="PS00023">
    <property type="entry name" value="FN2_1"/>
    <property type="match status" value="1"/>
</dbReference>
<keyword evidence="21" id="KW-1185">Reference proteome</keyword>
<keyword evidence="8" id="KW-0677">Repeat</keyword>
<dbReference type="FunFam" id="2.10.10.10:FF:000001">
    <property type="entry name" value="Fibronectin 1a isoform 1"/>
    <property type="match status" value="1"/>
</dbReference>
<dbReference type="FunFam" id="3.10.100.10:FF:000023">
    <property type="entry name" value="Macrophage mannose receptor 1"/>
    <property type="match status" value="1"/>
</dbReference>
<dbReference type="InterPro" id="IPR016187">
    <property type="entry name" value="CTDL_fold"/>
</dbReference>
<evidence type="ECO:0000256" key="16">
    <source>
        <dbReference type="ARBA" id="ARBA00071860"/>
    </source>
</evidence>
<keyword evidence="4" id="KW-0254">Endocytosis</keyword>
<name>A0AA97K015_EUBMA</name>
<gene>
    <name evidence="22" type="primary">LOC129337503</name>
</gene>
<evidence type="ECO:0000256" key="3">
    <source>
        <dbReference type="ARBA" id="ARBA00022475"/>
    </source>
</evidence>
<dbReference type="RefSeq" id="XP_054847222.1">
    <property type="nucleotide sequence ID" value="XM_054991247.1"/>
</dbReference>
<dbReference type="SMART" id="SM00059">
    <property type="entry name" value="FN2"/>
    <property type="match status" value="1"/>
</dbReference>
<feature type="domain" description="C-type lectin" evidence="19">
    <location>
        <begin position="970"/>
        <end position="1095"/>
    </location>
</feature>
<evidence type="ECO:0000259" key="19">
    <source>
        <dbReference type="PROSITE" id="PS50041"/>
    </source>
</evidence>
<dbReference type="FunFam" id="3.10.100.10:FF:000031">
    <property type="entry name" value="macrophage mannose receptor 1"/>
    <property type="match status" value="1"/>
</dbReference>
<evidence type="ECO:0000256" key="1">
    <source>
        <dbReference type="ARBA" id="ARBA00004251"/>
    </source>
</evidence>
<dbReference type="FunFam" id="3.10.100.10:FF:000016">
    <property type="entry name" value="macrophage mannose receptor 1"/>
    <property type="match status" value="1"/>
</dbReference>
<evidence type="ECO:0000256" key="7">
    <source>
        <dbReference type="ARBA" id="ARBA00022734"/>
    </source>
</evidence>
<dbReference type="PRINTS" id="PR00013">
    <property type="entry name" value="FNTYPEII"/>
</dbReference>
<dbReference type="InterPro" id="IPR036943">
    <property type="entry name" value="FN_type2_sf"/>
</dbReference>
<dbReference type="Proteomes" id="UP001190640">
    <property type="component" value="Chromosome 11"/>
</dbReference>
<evidence type="ECO:0000256" key="17">
    <source>
        <dbReference type="PROSITE-ProRule" id="PRU00479"/>
    </source>
</evidence>
<keyword evidence="11 18" id="KW-1133">Transmembrane helix</keyword>
<dbReference type="FunFam" id="3.10.100.10:FF:000027">
    <property type="entry name" value="Mannose receptor, C type 1"/>
    <property type="match status" value="1"/>
</dbReference>
<keyword evidence="7" id="KW-0430">Lectin</keyword>
<comment type="subcellular location">
    <subcellularLocation>
        <location evidence="1">Cell membrane</location>
        <topology evidence="1">Single-pass type I membrane protein</topology>
    </subcellularLocation>
    <subcellularLocation>
        <location evidence="2">Endosome membrane</location>
        <topology evidence="2">Single-pass type I membrane protein</topology>
    </subcellularLocation>
</comment>
<dbReference type="CDD" id="cd00062">
    <property type="entry name" value="FN2"/>
    <property type="match status" value="1"/>
</dbReference>
<dbReference type="CDD" id="cd00037">
    <property type="entry name" value="CLECT"/>
    <property type="match status" value="8"/>
</dbReference>
<proteinExistence type="predicted"/>
<keyword evidence="6" id="KW-0732">Signal</keyword>
<evidence type="ECO:0000256" key="2">
    <source>
        <dbReference type="ARBA" id="ARBA00004530"/>
    </source>
</evidence>
<dbReference type="PROSITE" id="PS00615">
    <property type="entry name" value="C_TYPE_LECTIN_1"/>
    <property type="match status" value="6"/>
</dbReference>
<evidence type="ECO:0000313" key="21">
    <source>
        <dbReference type="Proteomes" id="UP001190640"/>
    </source>
</evidence>
<keyword evidence="9" id="KW-0967">Endosome</keyword>
<evidence type="ECO:0000256" key="18">
    <source>
        <dbReference type="SAM" id="Phobius"/>
    </source>
</evidence>
<dbReference type="InterPro" id="IPR000772">
    <property type="entry name" value="Ricin_B_lectin"/>
</dbReference>
<dbReference type="Pfam" id="PF00040">
    <property type="entry name" value="fn2"/>
    <property type="match status" value="1"/>
</dbReference>
<feature type="domain" description="C-type lectin" evidence="19">
    <location>
        <begin position="676"/>
        <end position="797"/>
    </location>
</feature>
<keyword evidence="14" id="KW-0675">Receptor</keyword>
<evidence type="ECO:0000256" key="8">
    <source>
        <dbReference type="ARBA" id="ARBA00022737"/>
    </source>
</evidence>
<dbReference type="Gene3D" id="2.80.10.50">
    <property type="match status" value="1"/>
</dbReference>
<dbReference type="GO" id="GO:0010008">
    <property type="term" value="C:endosome membrane"/>
    <property type="evidence" value="ECO:0007669"/>
    <property type="project" value="UniProtKB-SubCell"/>
</dbReference>
<dbReference type="Pfam" id="PF24562">
    <property type="entry name" value="CysR_MRC2_N"/>
    <property type="match status" value="1"/>
</dbReference>
<dbReference type="FunFam" id="2.80.10.50:FF:000032">
    <property type="entry name" value="macrophage mannose receptor 1"/>
    <property type="match status" value="1"/>
</dbReference>
<feature type="domain" description="C-type lectin" evidence="19">
    <location>
        <begin position="246"/>
        <end position="362"/>
    </location>
</feature>
<feature type="disulfide bond" evidence="17">
    <location>
        <begin position="189"/>
        <end position="215"/>
    </location>
</feature>
<dbReference type="Gene3D" id="2.10.10.10">
    <property type="entry name" value="Fibronectin, type II, collagen-binding"/>
    <property type="match status" value="1"/>
</dbReference>
<dbReference type="InterPro" id="IPR018378">
    <property type="entry name" value="C-type_lectin_CS"/>
</dbReference>
<dbReference type="PANTHER" id="PTHR22803">
    <property type="entry name" value="MANNOSE, PHOSPHOLIPASE, LECTIN RECEPTOR RELATED"/>
    <property type="match status" value="1"/>
</dbReference>
<feature type="domain" description="C-type lectin" evidence="19">
    <location>
        <begin position="532"/>
        <end position="647"/>
    </location>
</feature>
<dbReference type="SMART" id="SM00458">
    <property type="entry name" value="RICIN"/>
    <property type="match status" value="1"/>
</dbReference>
<evidence type="ECO:0000313" key="22">
    <source>
        <dbReference type="RefSeq" id="XP_054847222.1"/>
    </source>
</evidence>
<dbReference type="CDD" id="cd23407">
    <property type="entry name" value="beta-trefoil_Ricin_MRC1"/>
    <property type="match status" value="1"/>
</dbReference>
<dbReference type="SUPFAM" id="SSF56436">
    <property type="entry name" value="C-type lectin-like"/>
    <property type="match status" value="8"/>
</dbReference>
<evidence type="ECO:0000256" key="10">
    <source>
        <dbReference type="ARBA" id="ARBA00022837"/>
    </source>
</evidence>
<dbReference type="InterPro" id="IPR016186">
    <property type="entry name" value="C-type_lectin-like/link_sf"/>
</dbReference>
<feature type="domain" description="C-type lectin" evidence="19">
    <location>
        <begin position="390"/>
        <end position="507"/>
    </location>
</feature>
<evidence type="ECO:0000256" key="12">
    <source>
        <dbReference type="ARBA" id="ARBA00023136"/>
    </source>
</evidence>
<accession>A0AA97K015</accession>
<feature type="disulfide bond" evidence="17">
    <location>
        <begin position="203"/>
        <end position="230"/>
    </location>
</feature>
<reference evidence="22" key="1">
    <citation type="submission" date="2025-08" db="UniProtKB">
        <authorList>
            <consortium name="RefSeq"/>
        </authorList>
    </citation>
    <scope>IDENTIFICATION</scope>
    <source>
        <tissue evidence="22">Blood</tissue>
    </source>
</reference>
<feature type="transmembrane region" description="Helical" evidence="18">
    <location>
        <begin position="20"/>
        <end position="41"/>
    </location>
</feature>
<dbReference type="InterPro" id="IPR000562">
    <property type="entry name" value="FN_type2_dom"/>
</dbReference>
<evidence type="ECO:0000256" key="13">
    <source>
        <dbReference type="ARBA" id="ARBA00023157"/>
    </source>
</evidence>
<dbReference type="SMART" id="SM00034">
    <property type="entry name" value="CLECT"/>
    <property type="match status" value="8"/>
</dbReference>
<keyword evidence="3" id="KW-1003">Cell membrane</keyword>
<feature type="domain" description="C-type lectin" evidence="19">
    <location>
        <begin position="826"/>
        <end position="942"/>
    </location>
</feature>
<dbReference type="PROSITE" id="PS51092">
    <property type="entry name" value="FN2_2"/>
    <property type="match status" value="1"/>
</dbReference>
<dbReference type="Gene3D" id="3.10.100.10">
    <property type="entry name" value="Mannose-Binding Protein A, subunit A"/>
    <property type="match status" value="8"/>
</dbReference>
<evidence type="ECO:0000256" key="6">
    <source>
        <dbReference type="ARBA" id="ARBA00022729"/>
    </source>
</evidence>
<dbReference type="GO" id="GO:0006897">
    <property type="term" value="P:endocytosis"/>
    <property type="evidence" value="ECO:0007669"/>
    <property type="project" value="UniProtKB-KW"/>
</dbReference>
<evidence type="ECO:0000256" key="15">
    <source>
        <dbReference type="ARBA" id="ARBA00023180"/>
    </source>
</evidence>
<dbReference type="PROSITE" id="PS50231">
    <property type="entry name" value="RICIN_B_LECTIN"/>
    <property type="match status" value="1"/>
</dbReference>
<evidence type="ECO:0000259" key="20">
    <source>
        <dbReference type="PROSITE" id="PS51092"/>
    </source>
</evidence>
<dbReference type="KEGG" id="emc:129337503"/>
<dbReference type="GO" id="GO:0005886">
    <property type="term" value="C:plasma membrane"/>
    <property type="evidence" value="ECO:0007669"/>
    <property type="project" value="UniProtKB-SubCell"/>
</dbReference>
<sequence>MTRTPYPSHSSGRGDSSNTLTMILPLVLGFFSVLQGVVSLVDSSTFLIFNEDHKVCVNARSSNFVTTSSCDHTNEAQKFRWISSNQLMSVSLKLCFGVASKVDWTPITLYPCESRSEFQKWECRNDTLFAIQGADLYFNYGNRNEKNIMLYKGSGHWSRWKVYGTTDDLCSRGYEDMFTLKGNSKGAPCVFPFQFLGKRYAECTNEGRSDGWLWCSTTRNFDIENRYGFCPLNFNGVDRLWNTDPLTGAQYQINSESALTWYQASKSCQQQNADLLCITELHEQMYLAGLTSKLTSELWFGLNSLDFNSGWQWSGGHAFRYLNWAPGSPSPEPGKTCGTFNPSKGAKWENLECNKKLGYICKKGNATLNPFIIPSESNVPIKCPDGWTSYAGFCYKIHREINFWNDAVALCRKEGGDLASVHNVEEYSFIISQLGYQPTDELWIGLNDLKIQMYFEWSDGTPVVYTKWLPGEPTHDSNRQEDCVVMKGTSGYWADQPCDVKLGSICKRKPLKESPGEKEIVEEGCQRAWKRHGFYCYMLGNVFAAFAEANQTCQNEGAQLAAVEDRYEQAYLTSLVGLRPETHFWIGLSDTEEKGTFKWTSGKPVKFTHWNSEMPGRKPGCVAMKTGVAGGLWDLLKCETKAKFLCKKWAEGVTPPPPPTTTPAPTCPDDWHSSDQSNTCYKAYARRDKKSWPDAQSFCRVVGGDLATISSSKEQVALRTYLSSSGYSSTHFWIGLNYLNPDDGFQWSDGSPLGYVNWAYGEPNNYNGVEHCGELNAGYRMEWNDMHCEDLFYWICQVKKGVQIKPEPTDPPPPKFDMTSDGWIIFKDKQYYVSTDKAPMENAREFCKKNFGDLAVINGNTERKFLLKYINQDEKENSYFIGLLLSLDKQVSWMDGSPVDYLAWAPHEPNFANNDENCVVMYKTTGLWNDINCGYPKHYICERHNSSVNATAFPTTPSVPGGCPESWLLFENECYKLFGSVEKEQTDWYSARKVCINFGGNLVTILNERVQAFLTFHLNNFPNDAWIGLNDVNEEKMYLWTTGRAVQYTNWGTDMTSSLYESTSGDCMAIKTRPLREGGMWKDFYCSSKKGYICQTSTDPKSSVVPSATPERLIHFSNSSYFFSETKMTWNDAQKNCGKQDYDLASILDPFISSALWLRMLKYGGPVWIGLNSNVTNGEYTWIDKFKMKYAKWAPGEPKQKFGCVYLAPDGMWKTASCNENYFSLCKRSDVKAPTEPPQLPGKCPESLEKSWIPFRGHCYLFESSSRQIWARASFECLKLDSSLVSILDAAEAYFISDYIEQLESKTGTFWTGMFRNVHGNWLWLDNSVVDFVNWNIGEPSSQAQENCVEMYSSSGTWNNAYCTSYAGYICKKPKVIEIVPTTVKLPVNKEPRKTEEIPKPSNSKATVVVIVVILILSGAALAVYYFYKKRSHRVPPDDNFENSLYFNSDAAPGTSDTKDLVLNMEDNEHAAI</sequence>
<dbReference type="FunFam" id="3.10.100.10:FF:000025">
    <property type="entry name" value="Mannose receptor C-type 1"/>
    <property type="match status" value="1"/>
</dbReference>
<keyword evidence="10" id="KW-0106">Calcium</keyword>
<dbReference type="GO" id="GO:0005537">
    <property type="term" value="F:D-mannose binding"/>
    <property type="evidence" value="ECO:0007669"/>
    <property type="project" value="UniProtKB-ARBA"/>
</dbReference>
<keyword evidence="5 18" id="KW-0812">Transmembrane</keyword>
<keyword evidence="12 18" id="KW-0472">Membrane</keyword>
<dbReference type="FunFam" id="3.10.100.10:FF:000022">
    <property type="entry name" value="Mannose receptor C-type 1"/>
    <property type="match status" value="1"/>
</dbReference>
<dbReference type="PROSITE" id="PS50041">
    <property type="entry name" value="C_TYPE_LECTIN_2"/>
    <property type="match status" value="8"/>
</dbReference>
<dbReference type="SUPFAM" id="SSF50370">
    <property type="entry name" value="Ricin B-like lectins"/>
    <property type="match status" value="1"/>
</dbReference>
<dbReference type="InterPro" id="IPR001304">
    <property type="entry name" value="C-type_lectin-like"/>
</dbReference>
<feature type="domain" description="C-type lectin" evidence="19">
    <location>
        <begin position="1255"/>
        <end position="1372"/>
    </location>
</feature>